<reference evidence="2 3" key="1">
    <citation type="journal article" date="2018" name="Front. Microbiol.">
        <title>Genome-Wide Analysis of Corynespora cassiicola Leaf Fall Disease Putative Effectors.</title>
        <authorList>
            <person name="Lopez D."/>
            <person name="Ribeiro S."/>
            <person name="Label P."/>
            <person name="Fumanal B."/>
            <person name="Venisse J.S."/>
            <person name="Kohler A."/>
            <person name="de Oliveira R.R."/>
            <person name="Labutti K."/>
            <person name="Lipzen A."/>
            <person name="Lail K."/>
            <person name="Bauer D."/>
            <person name="Ohm R.A."/>
            <person name="Barry K.W."/>
            <person name="Spatafora J."/>
            <person name="Grigoriev I.V."/>
            <person name="Martin F.M."/>
            <person name="Pujade-Renaud V."/>
        </authorList>
    </citation>
    <scope>NUCLEOTIDE SEQUENCE [LARGE SCALE GENOMIC DNA]</scope>
    <source>
        <strain evidence="2 3">Philippines</strain>
    </source>
</reference>
<protein>
    <recommendedName>
        <fullName evidence="4">Geranylgeranyl pyrophosphate synthetase</fullName>
    </recommendedName>
</protein>
<keyword evidence="3" id="KW-1185">Reference proteome</keyword>
<accession>A0A2T2N2N3</accession>
<dbReference type="PANTHER" id="PTHR35179:SF1">
    <property type="entry name" value="INTEGRAL MEMBRANE PROTEIN"/>
    <property type="match status" value="1"/>
</dbReference>
<dbReference type="STRING" id="1448308.A0A2T2N2N3"/>
<dbReference type="OrthoDB" id="420564at2759"/>
<sequence length="609" mass="69359">MKVDGHFHSSLQVDVHQEHGNAPDQVTETIKNHIAIPTAAGKLGVSSTSMVSAVTHINQDPEAALSGSALPDQAEDLVTAPAAKKRKPDRNQEFLLAGLGDIIQDLNVESITPSENEIKWDGDAELVCSYNWRDVCDGQNQIFVPGGPPKWAPPKLPLSIPQDTGISYKDSNYVRQPRQPYKPMFAALDKMQLRYSFSTADVIVDRNNIRNLWDVMMGRTSFFRLDLYLINNTLVIGRKERNFEVHSRAGQGGGYGRNFEKNFTIQTDELKDTDRHYRVIRYPFGKLDLVLRFEADAYHDPDSLLEDEARLPVENGDPEQRRRWSVAAPIQVIDSQSPSIPCSKIAELKSQIQNADKDRGISRKDALDQVWFGRTPHLFHGVHDRETGAFLYTQYTDAKEASGRWASASRHQEALQKVESLLTQLRDLLKSRAQNGDGTHLILMREDKTRLQLRAPMNQDQWLIDGANIRKYWQGRQNNHPRNHHANRRQPYRHFVPDFRTPPVPPRSSHEWHQMQSWLNPSIPNSLNRSLNIPRNPSAQHHDNGQARRGRQGPHGSNQHGGQGRGRGHWRGRGRGDEHDFAQRHERTQYRDNPYPAPGDHGHGRLGYD</sequence>
<feature type="compositionally biased region" description="Basic and acidic residues" evidence="1">
    <location>
        <begin position="574"/>
        <end position="590"/>
    </location>
</feature>
<feature type="compositionally biased region" description="Basic and acidic residues" evidence="1">
    <location>
        <begin position="600"/>
        <end position="609"/>
    </location>
</feature>
<evidence type="ECO:0000313" key="2">
    <source>
        <dbReference type="EMBL" id="PSN59664.1"/>
    </source>
</evidence>
<gene>
    <name evidence="2" type="ORF">BS50DRAFT_579894</name>
</gene>
<evidence type="ECO:0000256" key="1">
    <source>
        <dbReference type="SAM" id="MobiDB-lite"/>
    </source>
</evidence>
<feature type="region of interest" description="Disordered" evidence="1">
    <location>
        <begin position="477"/>
        <end position="609"/>
    </location>
</feature>
<dbReference type="AlphaFoldDB" id="A0A2T2N2N3"/>
<organism evidence="2 3">
    <name type="scientific">Corynespora cassiicola Philippines</name>
    <dbReference type="NCBI Taxonomy" id="1448308"/>
    <lineage>
        <taxon>Eukaryota</taxon>
        <taxon>Fungi</taxon>
        <taxon>Dikarya</taxon>
        <taxon>Ascomycota</taxon>
        <taxon>Pezizomycotina</taxon>
        <taxon>Dothideomycetes</taxon>
        <taxon>Pleosporomycetidae</taxon>
        <taxon>Pleosporales</taxon>
        <taxon>Corynesporascaceae</taxon>
        <taxon>Corynespora</taxon>
    </lineage>
</organism>
<name>A0A2T2N2N3_CORCC</name>
<dbReference type="EMBL" id="KZ678154">
    <property type="protein sequence ID" value="PSN59664.1"/>
    <property type="molecule type" value="Genomic_DNA"/>
</dbReference>
<dbReference type="Proteomes" id="UP000240883">
    <property type="component" value="Unassembled WGS sequence"/>
</dbReference>
<evidence type="ECO:0000313" key="3">
    <source>
        <dbReference type="Proteomes" id="UP000240883"/>
    </source>
</evidence>
<proteinExistence type="predicted"/>
<feature type="compositionally biased region" description="Basic residues" evidence="1">
    <location>
        <begin position="479"/>
        <end position="492"/>
    </location>
</feature>
<evidence type="ECO:0008006" key="4">
    <source>
        <dbReference type="Google" id="ProtNLM"/>
    </source>
</evidence>
<feature type="compositionally biased region" description="Polar residues" evidence="1">
    <location>
        <begin position="514"/>
        <end position="539"/>
    </location>
</feature>
<dbReference type="PANTHER" id="PTHR35179">
    <property type="entry name" value="PROTEIN CBG02620"/>
    <property type="match status" value="1"/>
</dbReference>
<feature type="region of interest" description="Disordered" evidence="1">
    <location>
        <begin position="1"/>
        <end position="20"/>
    </location>
</feature>